<evidence type="ECO:0000256" key="7">
    <source>
        <dbReference type="RuleBase" id="RU003879"/>
    </source>
</evidence>
<keyword evidence="6 8" id="KW-0472">Membrane</keyword>
<evidence type="ECO:0000256" key="6">
    <source>
        <dbReference type="ARBA" id="ARBA00023136"/>
    </source>
</evidence>
<dbReference type="PANTHER" id="PTHR30558">
    <property type="entry name" value="EXBD MEMBRANE COMPONENT OF PMF-DRIVEN MACROMOLECULE IMPORT SYSTEM"/>
    <property type="match status" value="1"/>
</dbReference>
<gene>
    <name evidence="9" type="ORF">NB646_09285</name>
</gene>
<keyword evidence="4 7" id="KW-0812">Transmembrane</keyword>
<dbReference type="GO" id="GO:0005886">
    <property type="term" value="C:plasma membrane"/>
    <property type="evidence" value="ECO:0007669"/>
    <property type="project" value="UniProtKB-SubCell"/>
</dbReference>
<dbReference type="RefSeq" id="WP_269315858.1">
    <property type="nucleotide sequence ID" value="NZ_CP098251.1"/>
</dbReference>
<evidence type="ECO:0000256" key="5">
    <source>
        <dbReference type="ARBA" id="ARBA00022989"/>
    </source>
</evidence>
<name>A0A9E9NT73_9BURK</name>
<dbReference type="Pfam" id="PF02472">
    <property type="entry name" value="ExbD"/>
    <property type="match status" value="1"/>
</dbReference>
<feature type="transmembrane region" description="Helical" evidence="8">
    <location>
        <begin position="12"/>
        <end position="31"/>
    </location>
</feature>
<dbReference type="Proteomes" id="UP001164819">
    <property type="component" value="Chromosome"/>
</dbReference>
<keyword evidence="7" id="KW-0813">Transport</keyword>
<evidence type="ECO:0000256" key="8">
    <source>
        <dbReference type="SAM" id="Phobius"/>
    </source>
</evidence>
<dbReference type="GO" id="GO:0015031">
    <property type="term" value="P:protein transport"/>
    <property type="evidence" value="ECO:0007669"/>
    <property type="project" value="UniProtKB-KW"/>
</dbReference>
<evidence type="ECO:0000256" key="3">
    <source>
        <dbReference type="ARBA" id="ARBA00022475"/>
    </source>
</evidence>
<reference evidence="9" key="1">
    <citation type="journal article" date="2022" name="Front. Microbiol.">
        <title>New perspectives on an old grouping: The genomic and phenotypic variability of Oxalobacter formigenes and the implications for calcium oxalate stone prevention.</title>
        <authorList>
            <person name="Chmiel J.A."/>
            <person name="Carr C."/>
            <person name="Stuivenberg G.A."/>
            <person name="Venema R."/>
            <person name="Chanyi R.M."/>
            <person name="Al K.F."/>
            <person name="Giguere D."/>
            <person name="Say H."/>
            <person name="Akouris P.P."/>
            <person name="Dominguez Romero S.A."/>
            <person name="Kwong A."/>
            <person name="Tai V."/>
            <person name="Koval S.F."/>
            <person name="Razvi H."/>
            <person name="Bjazevic J."/>
            <person name="Burton J.P."/>
        </authorList>
    </citation>
    <scope>NUCLEOTIDE SEQUENCE</scope>
    <source>
        <strain evidence="9">OxK</strain>
    </source>
</reference>
<dbReference type="GO" id="GO:0022857">
    <property type="term" value="F:transmembrane transporter activity"/>
    <property type="evidence" value="ECO:0007669"/>
    <property type="project" value="InterPro"/>
</dbReference>
<dbReference type="Gene3D" id="3.30.420.270">
    <property type="match status" value="1"/>
</dbReference>
<accession>A0A9E9NT73</accession>
<evidence type="ECO:0000256" key="2">
    <source>
        <dbReference type="ARBA" id="ARBA00005811"/>
    </source>
</evidence>
<dbReference type="PANTHER" id="PTHR30558:SF7">
    <property type="entry name" value="TOL-PAL SYSTEM PROTEIN TOLR"/>
    <property type="match status" value="1"/>
</dbReference>
<comment type="subcellular location">
    <subcellularLocation>
        <location evidence="1">Cell membrane</location>
        <topology evidence="1">Single-pass membrane protein</topology>
    </subcellularLocation>
    <subcellularLocation>
        <location evidence="7">Cell membrane</location>
        <topology evidence="7">Single-pass type II membrane protein</topology>
    </subcellularLocation>
</comment>
<proteinExistence type="inferred from homology"/>
<keyword evidence="5 8" id="KW-1133">Transmembrane helix</keyword>
<organism evidence="9">
    <name type="scientific">Oxalobacter aliiformigenes</name>
    <dbReference type="NCBI Taxonomy" id="2946593"/>
    <lineage>
        <taxon>Bacteria</taxon>
        <taxon>Pseudomonadati</taxon>
        <taxon>Pseudomonadota</taxon>
        <taxon>Betaproteobacteria</taxon>
        <taxon>Burkholderiales</taxon>
        <taxon>Oxalobacteraceae</taxon>
        <taxon>Oxalobacter</taxon>
    </lineage>
</organism>
<evidence type="ECO:0000313" key="9">
    <source>
        <dbReference type="EMBL" id="WAV91006.1"/>
    </source>
</evidence>
<keyword evidence="7" id="KW-0653">Protein transport</keyword>
<dbReference type="AlphaFoldDB" id="A0A9E9NT73"/>
<comment type="similarity">
    <text evidence="2 7">Belongs to the ExbD/TolR family.</text>
</comment>
<sequence length="123" mass="14070">MKDSFTEINIIPLVDIMLVLIVIILMTASFITTKSLRVNLPEAQSSQAMPRQHIRLEMAQDGSLAMQGKQITLDELAIYLSGRNREDDILISTDQNVTLQRFIHVLDYLKKENFSHISVQTRK</sequence>
<dbReference type="InterPro" id="IPR003400">
    <property type="entry name" value="ExbD"/>
</dbReference>
<evidence type="ECO:0000256" key="1">
    <source>
        <dbReference type="ARBA" id="ARBA00004162"/>
    </source>
</evidence>
<dbReference type="EMBL" id="CP098251">
    <property type="protein sequence ID" value="WAV91006.1"/>
    <property type="molecule type" value="Genomic_DNA"/>
</dbReference>
<evidence type="ECO:0000256" key="4">
    <source>
        <dbReference type="ARBA" id="ARBA00022692"/>
    </source>
</evidence>
<protein>
    <submittedName>
        <fullName evidence="9">Biopolymer transporter ExbD</fullName>
    </submittedName>
</protein>
<keyword evidence="3" id="KW-1003">Cell membrane</keyword>